<comment type="caution">
    <text evidence="2">The sequence shown here is derived from an EMBL/GenBank/DDBJ whole genome shotgun (WGS) entry which is preliminary data.</text>
</comment>
<organism evidence="2 3">
    <name type="scientific">candidate division WOR-3 bacterium</name>
    <dbReference type="NCBI Taxonomy" id="2052148"/>
    <lineage>
        <taxon>Bacteria</taxon>
        <taxon>Bacteria division WOR-3</taxon>
    </lineage>
</organism>
<dbReference type="AlphaFoldDB" id="A0A9D5KBE7"/>
<gene>
    <name evidence="2" type="ORF">GF359_07600</name>
</gene>
<protein>
    <recommendedName>
        <fullName evidence="4">DUF5362 domain-containing protein</fullName>
    </recommendedName>
</protein>
<keyword evidence="1" id="KW-1133">Transmembrane helix</keyword>
<feature type="transmembrane region" description="Helical" evidence="1">
    <location>
        <begin position="60"/>
        <end position="82"/>
    </location>
</feature>
<sequence>MEETSGSVLALDEQILERIRTEVSRTQRWLKFLGVLSFILSPISIVALFLKMILSPGPGIIQLIAGLIIGGLSMLLAAFLLASAKKAGAYADNGQPEDLIRFNGKLSVYFTISGILILVVLIGLILGVVFALTSGLFKTII</sequence>
<proteinExistence type="predicted"/>
<name>A0A9D5KBE7_UNCW3</name>
<reference evidence="2" key="1">
    <citation type="submission" date="2019-11" db="EMBL/GenBank/DDBJ databases">
        <title>Microbial mats filling the niche in hypersaline microbial mats.</title>
        <authorList>
            <person name="Wong H.L."/>
            <person name="Macleod F.I."/>
            <person name="White R.A. III"/>
            <person name="Burns B.P."/>
        </authorList>
    </citation>
    <scope>NUCLEOTIDE SEQUENCE</scope>
    <source>
        <strain evidence="2">Bin_327</strain>
    </source>
</reference>
<feature type="transmembrane region" description="Helical" evidence="1">
    <location>
        <begin position="108"/>
        <end position="132"/>
    </location>
</feature>
<evidence type="ECO:0000313" key="3">
    <source>
        <dbReference type="Proteomes" id="UP000630660"/>
    </source>
</evidence>
<dbReference type="EMBL" id="WJKJ01000251">
    <property type="protein sequence ID" value="MBD3365065.1"/>
    <property type="molecule type" value="Genomic_DNA"/>
</dbReference>
<keyword evidence="1" id="KW-0812">Transmembrane</keyword>
<evidence type="ECO:0008006" key="4">
    <source>
        <dbReference type="Google" id="ProtNLM"/>
    </source>
</evidence>
<dbReference type="Proteomes" id="UP000630660">
    <property type="component" value="Unassembled WGS sequence"/>
</dbReference>
<feature type="transmembrane region" description="Helical" evidence="1">
    <location>
        <begin position="29"/>
        <end position="54"/>
    </location>
</feature>
<keyword evidence="1" id="KW-0472">Membrane</keyword>
<evidence type="ECO:0000313" key="2">
    <source>
        <dbReference type="EMBL" id="MBD3365065.1"/>
    </source>
</evidence>
<accession>A0A9D5KBE7</accession>
<evidence type="ECO:0000256" key="1">
    <source>
        <dbReference type="SAM" id="Phobius"/>
    </source>
</evidence>